<evidence type="ECO:0000256" key="2">
    <source>
        <dbReference type="ARBA" id="ARBA00022737"/>
    </source>
</evidence>
<evidence type="ECO:0000313" key="3">
    <source>
        <dbReference type="EMBL" id="EAS42047.1"/>
    </source>
</evidence>
<dbReference type="Proteomes" id="UP000003789">
    <property type="component" value="Unassembled WGS sequence"/>
</dbReference>
<keyword evidence="1" id="KW-0433">Leucine-rich repeat</keyword>
<dbReference type="Gene3D" id="3.80.10.10">
    <property type="entry name" value="Ribonuclease Inhibitor"/>
    <property type="match status" value="1"/>
</dbReference>
<dbReference type="GO" id="GO:0035591">
    <property type="term" value="F:signaling adaptor activity"/>
    <property type="evidence" value="ECO:0007669"/>
    <property type="project" value="TreeGrafter"/>
</dbReference>
<dbReference type="InterPro" id="IPR052574">
    <property type="entry name" value="CDIRP"/>
</dbReference>
<proteinExistence type="predicted"/>
<dbReference type="SUPFAM" id="SSF52058">
    <property type="entry name" value="L domain-like"/>
    <property type="match status" value="1"/>
</dbReference>
<evidence type="ECO:0000313" key="4">
    <source>
        <dbReference type="Proteomes" id="UP000003789"/>
    </source>
</evidence>
<dbReference type="PANTHER" id="PTHR47566:SF1">
    <property type="entry name" value="PROTEIN NUD1"/>
    <property type="match status" value="1"/>
</dbReference>
<dbReference type="PROSITE" id="PS51257">
    <property type="entry name" value="PROKAR_LIPOPROTEIN"/>
    <property type="match status" value="1"/>
</dbReference>
<dbReference type="AlphaFoldDB" id="Q1Z0C5"/>
<reference evidence="3 4" key="1">
    <citation type="submission" date="2006-03" db="EMBL/GenBank/DDBJ databases">
        <authorList>
            <person name="Bartlett D.H."/>
            <person name="Valle G."/>
            <person name="Lauro F.M."/>
            <person name="Vezzi A."/>
            <person name="Simonato F."/>
            <person name="Eloe E."/>
            <person name="Vitulo N."/>
            <person name="Stratton T.K."/>
            <person name="D'angelo M."/>
            <person name="Ferriera S."/>
            <person name="Johnson J."/>
            <person name="Kravitz S."/>
            <person name="Beeson K."/>
            <person name="Sutton G."/>
            <person name="Rogers Y."/>
            <person name="Friedman R."/>
            <person name="Frazier M."/>
            <person name="Venter J.C."/>
        </authorList>
    </citation>
    <scope>NUCLEOTIDE SEQUENCE [LARGE SCALE GENOMIC DNA]</scope>
    <source>
        <strain evidence="3 4">3TCK</strain>
    </source>
</reference>
<dbReference type="EMBL" id="AAPH01000026">
    <property type="protein sequence ID" value="EAS42047.1"/>
    <property type="molecule type" value="Genomic_DNA"/>
</dbReference>
<gene>
    <name evidence="3" type="ORF">P3TCK_12069</name>
</gene>
<dbReference type="PANTHER" id="PTHR47566">
    <property type="match status" value="1"/>
</dbReference>
<dbReference type="RefSeq" id="WP_006230436.1">
    <property type="nucleotide sequence ID" value="NZ_CH724134.1"/>
</dbReference>
<accession>Q1Z0C5</accession>
<protein>
    <submittedName>
        <fullName evidence="3">Uncharacterized protein</fullName>
    </submittedName>
</protein>
<sequence length="255" mass="28491">MNLLAKRTVTLSKTSIQSTLLSLLFLMALLLSGCSTKQYNVVSDIPFKDDHFKECVLSYGEQQLNKIHELECSNSHITSADEIRFFPAIESLDLSNNQLTTLDVTNNTLLKTLYLPNNNLKNLDVSANPLLEFLYAYNNQLSDIDLTHSPLIKELILVGNQLHDLNITANTVLVDLLVYANALTELDISKNTQLEYLQAEKNQIDTLNISHNPNLSVLRVDPSTTIIGILPMNDPSAIDASTPSSRTKIRIKPHF</sequence>
<keyword evidence="2" id="KW-0677">Repeat</keyword>
<name>Q1Z0C5_9GAMM</name>
<organism evidence="3 4">
    <name type="scientific">Photobacterium profundum 3TCK</name>
    <dbReference type="NCBI Taxonomy" id="314280"/>
    <lineage>
        <taxon>Bacteria</taxon>
        <taxon>Pseudomonadati</taxon>
        <taxon>Pseudomonadota</taxon>
        <taxon>Gammaproteobacteria</taxon>
        <taxon>Vibrionales</taxon>
        <taxon>Vibrionaceae</taxon>
        <taxon>Photobacterium</taxon>
    </lineage>
</organism>
<dbReference type="HOGENOM" id="CLU_1089286_0_0_6"/>
<comment type="caution">
    <text evidence="3">The sequence shown here is derived from an EMBL/GenBank/DDBJ whole genome shotgun (WGS) entry which is preliminary data.</text>
</comment>
<evidence type="ECO:0000256" key="1">
    <source>
        <dbReference type="ARBA" id="ARBA00022614"/>
    </source>
</evidence>
<dbReference type="InterPro" id="IPR032675">
    <property type="entry name" value="LRR_dom_sf"/>
</dbReference>